<evidence type="ECO:0000256" key="6">
    <source>
        <dbReference type="SAM" id="Phobius"/>
    </source>
</evidence>
<keyword evidence="6" id="KW-1133">Transmembrane helix</keyword>
<dbReference type="GO" id="GO:0008121">
    <property type="term" value="F:quinol-cytochrome-c reductase activity"/>
    <property type="evidence" value="ECO:0007669"/>
    <property type="project" value="UniProtKB-EC"/>
</dbReference>
<comment type="catalytic activity">
    <reaction evidence="4">
        <text>a quinol + 2 Fe(III)-[cytochrome c](out) = a quinone + 2 Fe(II)-[cytochrome c](out) + 2 H(+)(out)</text>
        <dbReference type="Rhea" id="RHEA:11484"/>
        <dbReference type="Rhea" id="RHEA-COMP:10350"/>
        <dbReference type="Rhea" id="RHEA-COMP:14399"/>
        <dbReference type="ChEBI" id="CHEBI:15378"/>
        <dbReference type="ChEBI" id="CHEBI:24646"/>
        <dbReference type="ChEBI" id="CHEBI:29033"/>
        <dbReference type="ChEBI" id="CHEBI:29034"/>
        <dbReference type="ChEBI" id="CHEBI:132124"/>
        <dbReference type="EC" id="7.1.1.8"/>
    </reaction>
</comment>
<dbReference type="Proteomes" id="UP000036513">
    <property type="component" value="Unassembled WGS sequence"/>
</dbReference>
<dbReference type="RefSeq" id="WP_201780386.1">
    <property type="nucleotide sequence ID" value="NZ_JYNL01000035.1"/>
</dbReference>
<comment type="caution">
    <text evidence="8">The sequence shown here is derived from an EMBL/GenBank/DDBJ whole genome shotgun (WGS) entry which is preliminary data.</text>
</comment>
<feature type="transmembrane region" description="Helical" evidence="6">
    <location>
        <begin position="103"/>
        <end position="124"/>
    </location>
</feature>
<dbReference type="Pfam" id="PF00033">
    <property type="entry name" value="Cytochrome_B"/>
    <property type="match status" value="1"/>
</dbReference>
<dbReference type="STRING" id="37916.MCHLDSM_03756"/>
<evidence type="ECO:0000259" key="7">
    <source>
        <dbReference type="PROSITE" id="PS51002"/>
    </source>
</evidence>
<organism evidence="8 9">
    <name type="scientific">Mycolicibacterium chlorophenolicum</name>
    <dbReference type="NCBI Taxonomy" id="37916"/>
    <lineage>
        <taxon>Bacteria</taxon>
        <taxon>Bacillati</taxon>
        <taxon>Actinomycetota</taxon>
        <taxon>Actinomycetes</taxon>
        <taxon>Mycobacteriales</taxon>
        <taxon>Mycobacteriaceae</taxon>
        <taxon>Mycolicibacterium</taxon>
    </lineage>
</organism>
<dbReference type="SMR" id="A0A0J6VY16"/>
<evidence type="ECO:0000256" key="1">
    <source>
        <dbReference type="ARBA" id="ARBA00001971"/>
    </source>
</evidence>
<gene>
    <name evidence="8" type="primary">qcrB</name>
    <name evidence="8" type="ORF">MCHLDSM_03756</name>
</gene>
<dbReference type="InterPro" id="IPR016174">
    <property type="entry name" value="Di-haem_cyt_TM"/>
</dbReference>
<dbReference type="InterPro" id="IPR005797">
    <property type="entry name" value="Cyt_b/b6_N"/>
</dbReference>
<dbReference type="Gene3D" id="1.20.810.10">
    <property type="entry name" value="Cytochrome Bc1 Complex, Chain C"/>
    <property type="match status" value="1"/>
</dbReference>
<dbReference type="PROSITE" id="PS51002">
    <property type="entry name" value="CYTB_NTER"/>
    <property type="match status" value="1"/>
</dbReference>
<evidence type="ECO:0000256" key="5">
    <source>
        <dbReference type="ARBA" id="ARBA00029568"/>
    </source>
</evidence>
<dbReference type="PANTHER" id="PTHR19271">
    <property type="entry name" value="CYTOCHROME B"/>
    <property type="match status" value="1"/>
</dbReference>
<keyword evidence="6" id="KW-0812">Transmembrane</keyword>
<dbReference type="EC" id="7.1.1.8" evidence="2"/>
<dbReference type="InterPro" id="IPR027387">
    <property type="entry name" value="Cytb/b6-like_sf"/>
</dbReference>
<evidence type="ECO:0000313" key="8">
    <source>
        <dbReference type="EMBL" id="KMO74317.1"/>
    </source>
</evidence>
<name>A0A0J6VY16_9MYCO</name>
<evidence type="ECO:0000256" key="4">
    <source>
        <dbReference type="ARBA" id="ARBA00029351"/>
    </source>
</evidence>
<dbReference type="PANTHER" id="PTHR19271:SF16">
    <property type="entry name" value="CYTOCHROME B"/>
    <property type="match status" value="1"/>
</dbReference>
<feature type="domain" description="Cytochrome b/b6 N-terminal region profile" evidence="7">
    <location>
        <begin position="26"/>
        <end position="227"/>
    </location>
</feature>
<dbReference type="SUPFAM" id="SSF81342">
    <property type="entry name" value="Transmembrane di-heme cytochromes"/>
    <property type="match status" value="1"/>
</dbReference>
<keyword evidence="9" id="KW-1185">Reference proteome</keyword>
<dbReference type="GO" id="GO:0016491">
    <property type="term" value="F:oxidoreductase activity"/>
    <property type="evidence" value="ECO:0007669"/>
    <property type="project" value="InterPro"/>
</dbReference>
<dbReference type="GO" id="GO:0022904">
    <property type="term" value="P:respiratory electron transport chain"/>
    <property type="evidence" value="ECO:0007669"/>
    <property type="project" value="InterPro"/>
</dbReference>
<proteinExistence type="predicted"/>
<keyword evidence="6" id="KW-0472">Membrane</keyword>
<evidence type="ECO:0000313" key="9">
    <source>
        <dbReference type="Proteomes" id="UP000036513"/>
    </source>
</evidence>
<protein>
    <recommendedName>
        <fullName evidence="3">Cytochrome bc1 complex cytochrome b subunit</fullName>
        <ecNumber evidence="2">7.1.1.8</ecNumber>
    </recommendedName>
    <alternativeName>
        <fullName evidence="5">Cytochrome bc1 reductase complex subunit QcrB</fullName>
    </alternativeName>
</protein>
<reference evidence="8 9" key="1">
    <citation type="journal article" date="2015" name="Genome Biol. Evol.">
        <title>Characterization of Three Mycobacterium spp. with Potential Use in Bioremediation by Genome Sequencing and Comparative Genomics.</title>
        <authorList>
            <person name="Das S."/>
            <person name="Pettersson B.M."/>
            <person name="Behra P.R."/>
            <person name="Ramesh M."/>
            <person name="Dasgupta S."/>
            <person name="Bhattacharya A."/>
            <person name="Kirsebom L.A."/>
        </authorList>
    </citation>
    <scope>NUCLEOTIDE SEQUENCE [LARGE SCALE GENOMIC DNA]</scope>
    <source>
        <strain evidence="8 9">DSM 43826</strain>
    </source>
</reference>
<feature type="transmembrane region" description="Helical" evidence="6">
    <location>
        <begin position="54"/>
        <end position="77"/>
    </location>
</feature>
<accession>A0A0J6VY16</accession>
<feature type="transmembrane region" description="Helical" evidence="6">
    <location>
        <begin position="136"/>
        <end position="156"/>
    </location>
</feature>
<sequence length="227" mass="24737">MSTKKNLPAYPGETTTAARPGRVHRAVDAIDERMGIKALGYPVPEHANNLSSSLGGLTAVSLVILLVPGIYLAQFYMPMPEDANQSVRHLVTSIWLGGFARALHVWAAQAMFVLVLLHMLRVFFHASYRKPREGNWLIGTAMFLLAFLAIFTGTVIKSDQEAYEALAHNLDVAKLLGGAPGDDGHAGGSRFVEPPMFSATPGCGRFVARPAFRRLTPQRRDIPVWSG</sequence>
<dbReference type="AlphaFoldDB" id="A0A0J6VY16"/>
<comment type="cofactor">
    <cofactor evidence="1">
        <name>heme</name>
        <dbReference type="ChEBI" id="CHEBI:30413"/>
    </cofactor>
</comment>
<evidence type="ECO:0000256" key="2">
    <source>
        <dbReference type="ARBA" id="ARBA00012951"/>
    </source>
</evidence>
<dbReference type="EMBL" id="JYNL01000035">
    <property type="protein sequence ID" value="KMO74317.1"/>
    <property type="molecule type" value="Genomic_DNA"/>
</dbReference>
<evidence type="ECO:0000256" key="3">
    <source>
        <dbReference type="ARBA" id="ARBA00016116"/>
    </source>
</evidence>
<dbReference type="GO" id="GO:0016020">
    <property type="term" value="C:membrane"/>
    <property type="evidence" value="ECO:0007669"/>
    <property type="project" value="InterPro"/>
</dbReference>